<keyword evidence="1" id="KW-1133">Transmembrane helix</keyword>
<sequence length="341" mass="38198">MGKRFLLPLCVCTFFFPLLLPVYSTPAWEGTRQGGFTASVTLSPTPLTLSDQLTITIEASSPKNYQLNSLRIDQILAATTNNLLLKGKQERIKERDNTLQTRLQYTFEPWQTKTIELPPLLILFEPTDTPLNPTIEMLSTQLSIPIAKTMPLPPPPVTTAHTFKHSASIPTPIQTKSAKTILLERKHLLLQYTTAAGLAVILTTLALLLRRLTRCRKEKTVPTINPLTEAQQKLLQLKNEAEQNGATPIDGFYTTLSNIIKTYIEKSENPSAKTATTEELLTIIKKSTFFTKRKRKLLSYLLQEIDHAKYAAHPPSQYACITAINTTQQLIDTLPSDVQCQ</sequence>
<keyword evidence="1" id="KW-0472">Membrane</keyword>
<evidence type="ECO:0000313" key="3">
    <source>
        <dbReference type="Proteomes" id="UP000722121"/>
    </source>
</evidence>
<accession>A0ABS3AQQ3</accession>
<dbReference type="Proteomes" id="UP000722121">
    <property type="component" value="Unassembled WGS sequence"/>
</dbReference>
<name>A0ABS3AQQ3_9BACT</name>
<evidence type="ECO:0008006" key="4">
    <source>
        <dbReference type="Google" id="ProtNLM"/>
    </source>
</evidence>
<organism evidence="2 3">
    <name type="scientific">Simkania negevensis</name>
    <dbReference type="NCBI Taxonomy" id="83561"/>
    <lineage>
        <taxon>Bacteria</taxon>
        <taxon>Pseudomonadati</taxon>
        <taxon>Chlamydiota</taxon>
        <taxon>Chlamydiia</taxon>
        <taxon>Parachlamydiales</taxon>
        <taxon>Simkaniaceae</taxon>
        <taxon>Simkania</taxon>
    </lineage>
</organism>
<comment type="caution">
    <text evidence="2">The sequence shown here is derived from an EMBL/GenBank/DDBJ whole genome shotgun (WGS) entry which is preliminary data.</text>
</comment>
<evidence type="ECO:0000313" key="2">
    <source>
        <dbReference type="EMBL" id="MBN4066660.1"/>
    </source>
</evidence>
<evidence type="ECO:0000256" key="1">
    <source>
        <dbReference type="SAM" id="Phobius"/>
    </source>
</evidence>
<protein>
    <recommendedName>
        <fullName evidence="4">Protein BatD</fullName>
    </recommendedName>
</protein>
<keyword evidence="1" id="KW-0812">Transmembrane</keyword>
<gene>
    <name evidence="2" type="ORF">JYU14_01080</name>
</gene>
<feature type="transmembrane region" description="Helical" evidence="1">
    <location>
        <begin position="189"/>
        <end position="209"/>
    </location>
</feature>
<keyword evidence="3" id="KW-1185">Reference proteome</keyword>
<dbReference type="EMBL" id="JAFITR010000015">
    <property type="protein sequence ID" value="MBN4066660.1"/>
    <property type="molecule type" value="Genomic_DNA"/>
</dbReference>
<proteinExistence type="predicted"/>
<reference evidence="2 3" key="1">
    <citation type="submission" date="2021-02" db="EMBL/GenBank/DDBJ databases">
        <title>Activity-based single-cell genomes from oceanic crustal fluid captures similar information to metagenomic and metatranscriptomic surveys with orders of magnitude less sampling.</title>
        <authorList>
            <person name="D'Angelo T.S."/>
            <person name="Orcutt B.N."/>
        </authorList>
    </citation>
    <scope>NUCLEOTIDE SEQUENCE [LARGE SCALE GENOMIC DNA]</scope>
    <source>
        <strain evidence="2">AH-315-G07</strain>
    </source>
</reference>